<accession>A0A9J6CQI1</accession>
<dbReference type="AlphaFoldDB" id="A0A9J6CQI1"/>
<feature type="compositionally biased region" description="Low complexity" evidence="1">
    <location>
        <begin position="52"/>
        <end position="64"/>
    </location>
</feature>
<dbReference type="OrthoDB" id="7791718at2759"/>
<reference evidence="2" key="1">
    <citation type="submission" date="2021-03" db="EMBL/GenBank/DDBJ databases">
        <title>Chromosome level genome of the anhydrobiotic midge Polypedilum vanderplanki.</title>
        <authorList>
            <person name="Yoshida Y."/>
            <person name="Kikawada T."/>
            <person name="Gusev O."/>
        </authorList>
    </citation>
    <scope>NUCLEOTIDE SEQUENCE</scope>
    <source>
        <strain evidence="2">NIAS01</strain>
        <tissue evidence="2">Whole body or cell culture</tissue>
    </source>
</reference>
<proteinExistence type="predicted"/>
<feature type="compositionally biased region" description="Polar residues" evidence="1">
    <location>
        <begin position="19"/>
        <end position="28"/>
    </location>
</feature>
<feature type="region of interest" description="Disordered" evidence="1">
    <location>
        <begin position="189"/>
        <end position="252"/>
    </location>
</feature>
<gene>
    <name evidence="2" type="ORF">PVAND_013121</name>
</gene>
<feature type="region of interest" description="Disordered" evidence="1">
    <location>
        <begin position="330"/>
        <end position="377"/>
    </location>
</feature>
<sequence length="422" mass="50441">MSNRKFFSGLPERMMRQPNGANRQQTNFYWPDDTRSPEITSPRNRMRNRSLSTASIISQSQASTDTEESRRRRTNQMKSRIEFYDMVDTATDNVSVYSRQIDPTKHKKLETLKSRIEFYDFADANNDDDKNSVIEVVKKEQEVMNNNKIVNEPSPEVIKAPQIENPIVDELTNGVNKISINNNKNSQYIDSFSESEDENYRYQKPRHYREPPVDRNLPQATYRRPPIPQQKQSPRRYNSHYFDDEYDDGYDRYYDNRSVRSRYSRTMSRRNYSPDISDDEYYYDRRRISKNYQQPFSPEREYDRYYDSYREERRINNQRNMNGFSNEFEKVQKVPKQQQSEIESEQLPQQQQQQTTSARPPIKPVARSMSISEARRRHHVNLKSNIFHTDNEYDQSVEQRKPLSVRDFAANHRVGVGLPDFQ</sequence>
<dbReference type="EMBL" id="JADBJN010000001">
    <property type="protein sequence ID" value="KAG5683859.1"/>
    <property type="molecule type" value="Genomic_DNA"/>
</dbReference>
<feature type="compositionally biased region" description="Low complexity" evidence="1">
    <location>
        <begin position="337"/>
        <end position="354"/>
    </location>
</feature>
<keyword evidence="3" id="KW-1185">Reference proteome</keyword>
<evidence type="ECO:0000313" key="2">
    <source>
        <dbReference type="EMBL" id="KAG5683859.1"/>
    </source>
</evidence>
<evidence type="ECO:0000256" key="1">
    <source>
        <dbReference type="SAM" id="MobiDB-lite"/>
    </source>
</evidence>
<dbReference type="Proteomes" id="UP001107558">
    <property type="component" value="Chromosome 1"/>
</dbReference>
<evidence type="ECO:0000313" key="3">
    <source>
        <dbReference type="Proteomes" id="UP001107558"/>
    </source>
</evidence>
<feature type="region of interest" description="Disordered" evidence="1">
    <location>
        <begin position="1"/>
        <end position="75"/>
    </location>
</feature>
<organism evidence="2 3">
    <name type="scientific">Polypedilum vanderplanki</name>
    <name type="common">Sleeping chironomid midge</name>
    <dbReference type="NCBI Taxonomy" id="319348"/>
    <lineage>
        <taxon>Eukaryota</taxon>
        <taxon>Metazoa</taxon>
        <taxon>Ecdysozoa</taxon>
        <taxon>Arthropoda</taxon>
        <taxon>Hexapoda</taxon>
        <taxon>Insecta</taxon>
        <taxon>Pterygota</taxon>
        <taxon>Neoptera</taxon>
        <taxon>Endopterygota</taxon>
        <taxon>Diptera</taxon>
        <taxon>Nematocera</taxon>
        <taxon>Chironomoidea</taxon>
        <taxon>Chironomidae</taxon>
        <taxon>Chironominae</taxon>
        <taxon>Polypedilum</taxon>
        <taxon>Polypedilum</taxon>
    </lineage>
</organism>
<comment type="caution">
    <text evidence="2">The sequence shown here is derived from an EMBL/GenBank/DDBJ whole genome shotgun (WGS) entry which is preliminary data.</text>
</comment>
<protein>
    <submittedName>
        <fullName evidence="2">Uncharacterized protein</fullName>
    </submittedName>
</protein>
<name>A0A9J6CQI1_POLVA</name>